<evidence type="ECO:0008006" key="4">
    <source>
        <dbReference type="Google" id="ProtNLM"/>
    </source>
</evidence>
<dbReference type="KEGG" id="cpau:EHF44_01560"/>
<geneLocation type="plasmid" evidence="2">
    <name>unnamed1</name>
</geneLocation>
<dbReference type="Proteomes" id="UP000270411">
    <property type="component" value="Plasmid unnamed1"/>
</dbReference>
<protein>
    <recommendedName>
        <fullName evidence="4">M50 family metallopeptidase</fullName>
    </recommendedName>
</protein>
<feature type="transmembrane region" description="Helical" evidence="1">
    <location>
        <begin position="85"/>
        <end position="106"/>
    </location>
</feature>
<keyword evidence="2" id="KW-0614">Plasmid</keyword>
<dbReference type="OrthoDB" id="8774202at2"/>
<dbReference type="EMBL" id="CP033968">
    <property type="protein sequence ID" value="AZG12179.1"/>
    <property type="molecule type" value="Genomic_DNA"/>
</dbReference>
<proteinExistence type="predicted"/>
<dbReference type="AlphaFoldDB" id="A0A3G8GW30"/>
<name>A0A3G8GW30_9BURK</name>
<sequence>MTHEDLTALAYLVPATVGALVMKAGSGRLAVFSFCVLPGTLIHELLHLLVGAMTGAKPVSMSLFPTRQPDGRIALGSVTFENLRWFNAAPTCLAPLLGLPVVWLIAKARVAEAWSFEQWDLLIWAGLSAQLLSCWPSSTDLVQSLRSWPLYLAGVSLAMMHYL</sequence>
<keyword evidence="1" id="KW-1133">Transmembrane helix</keyword>
<accession>A0A3G8GW30</accession>
<reference evidence="3" key="1">
    <citation type="submission" date="2018-11" db="EMBL/GenBank/DDBJ databases">
        <title>FDA dAtabase for Regulatory Grade micrObial Sequences (FDA-ARGOS): Supporting development and validation of Infectious Disease Dx tests.</title>
        <authorList>
            <person name="Goldberg B."/>
            <person name="Campos J."/>
            <person name="Tallon L."/>
            <person name="Sadzewicz L."/>
            <person name="Zhao X."/>
            <person name="Vavikolanu K."/>
            <person name="Mehta A."/>
            <person name="Aluvathingal J."/>
            <person name="Nadendla S."/>
            <person name="Geyer C."/>
            <person name="Nandy P."/>
            <person name="Yan Y."/>
            <person name="Sichtig H."/>
        </authorList>
    </citation>
    <scope>NUCLEOTIDE SEQUENCE [LARGE SCALE GENOMIC DNA]</scope>
    <source>
        <strain evidence="3">FDAARGOS_614</strain>
        <plasmid evidence="3">unnamed1</plasmid>
    </source>
</reference>
<organism evidence="2 3">
    <name type="scientific">Cupriavidus pauculus</name>
    <dbReference type="NCBI Taxonomy" id="82633"/>
    <lineage>
        <taxon>Bacteria</taxon>
        <taxon>Pseudomonadati</taxon>
        <taxon>Pseudomonadota</taxon>
        <taxon>Betaproteobacteria</taxon>
        <taxon>Burkholderiales</taxon>
        <taxon>Burkholderiaceae</taxon>
        <taxon>Cupriavidus</taxon>
    </lineage>
</organism>
<evidence type="ECO:0000313" key="2">
    <source>
        <dbReference type="EMBL" id="AZG12179.1"/>
    </source>
</evidence>
<feature type="transmembrane region" description="Helical" evidence="1">
    <location>
        <begin position="29"/>
        <end position="53"/>
    </location>
</feature>
<keyword evidence="1" id="KW-0472">Membrane</keyword>
<feature type="transmembrane region" description="Helical" evidence="1">
    <location>
        <begin position="6"/>
        <end position="22"/>
    </location>
</feature>
<keyword evidence="1" id="KW-0812">Transmembrane</keyword>
<evidence type="ECO:0000313" key="3">
    <source>
        <dbReference type="Proteomes" id="UP000270411"/>
    </source>
</evidence>
<gene>
    <name evidence="2" type="ORF">EHF44_01560</name>
</gene>
<evidence type="ECO:0000256" key="1">
    <source>
        <dbReference type="SAM" id="Phobius"/>
    </source>
</evidence>